<dbReference type="OrthoDB" id="5499571at2"/>
<organism evidence="1 2">
    <name type="scientific">Polyangium spumosum</name>
    <dbReference type="NCBI Taxonomy" id="889282"/>
    <lineage>
        <taxon>Bacteria</taxon>
        <taxon>Pseudomonadati</taxon>
        <taxon>Myxococcota</taxon>
        <taxon>Polyangia</taxon>
        <taxon>Polyangiales</taxon>
        <taxon>Polyangiaceae</taxon>
        <taxon>Polyangium</taxon>
    </lineage>
</organism>
<comment type="caution">
    <text evidence="1">The sequence shown here is derived from an EMBL/GenBank/DDBJ whole genome shotgun (WGS) entry which is preliminary data.</text>
</comment>
<sequence length="260" mass="28302">MQDKPIFHLNLSLRACLARVTLNGFQLLAVDARAPISVAPPVNQLLVGKGNVLGIQALPTITRKGMSSPLDIDITGSVSAYKAGDIVAPDEAGDVVLSIDVQKALAGQVPAIPLQLSFEFDNEGPAFPELLREAEPIEDPEPLLAYATRLRDLFAASDVVGLVKEFAPKIRDFGQAYYETEARMRDDFVEFVQGKLLPGPMDLAFGATDILPVSMCEGRIWELMRKPKRPLLQTVPDKDGSQLQIPVYVAKVDGALRVVR</sequence>
<gene>
    <name evidence="1" type="ORF">GF068_28485</name>
</gene>
<keyword evidence="2" id="KW-1185">Reference proteome</keyword>
<proteinExistence type="predicted"/>
<dbReference type="Proteomes" id="UP000440224">
    <property type="component" value="Unassembled WGS sequence"/>
</dbReference>
<name>A0A6N7PY78_9BACT</name>
<accession>A0A6N7PY78</accession>
<evidence type="ECO:0000313" key="1">
    <source>
        <dbReference type="EMBL" id="MRG95826.1"/>
    </source>
</evidence>
<protein>
    <submittedName>
        <fullName evidence="1">Uncharacterized protein</fullName>
    </submittedName>
</protein>
<evidence type="ECO:0000313" key="2">
    <source>
        <dbReference type="Proteomes" id="UP000440224"/>
    </source>
</evidence>
<reference evidence="1 2" key="1">
    <citation type="submission" date="2019-10" db="EMBL/GenBank/DDBJ databases">
        <title>A soil myxobacterium in the family Polyangiaceae.</title>
        <authorList>
            <person name="Li Y."/>
            <person name="Wang J."/>
        </authorList>
    </citation>
    <scope>NUCLEOTIDE SEQUENCE [LARGE SCALE GENOMIC DNA]</scope>
    <source>
        <strain evidence="1 2">DSM 14734</strain>
    </source>
</reference>
<dbReference type="EMBL" id="WJIE01000009">
    <property type="protein sequence ID" value="MRG95826.1"/>
    <property type="molecule type" value="Genomic_DNA"/>
</dbReference>
<dbReference type="RefSeq" id="WP_153822642.1">
    <property type="nucleotide sequence ID" value="NZ_WJIE01000009.1"/>
</dbReference>
<dbReference type="AlphaFoldDB" id="A0A6N7PY78"/>